<dbReference type="Proteomes" id="UP001469365">
    <property type="component" value="Unassembled WGS sequence"/>
</dbReference>
<organism evidence="1 2">
    <name type="scientific">Paenibacillus filicis</name>
    <dbReference type="NCBI Taxonomy" id="669464"/>
    <lineage>
        <taxon>Bacteria</taxon>
        <taxon>Bacillati</taxon>
        <taxon>Bacillota</taxon>
        <taxon>Bacilli</taxon>
        <taxon>Bacillales</taxon>
        <taxon>Paenibacillaceae</taxon>
        <taxon>Paenibacillus</taxon>
    </lineage>
</organism>
<reference evidence="1 2" key="1">
    <citation type="submission" date="2024-04" db="EMBL/GenBank/DDBJ databases">
        <title>draft genome sequnece of Paenibacillus filicis.</title>
        <authorList>
            <person name="Kim D.-U."/>
        </authorList>
    </citation>
    <scope>NUCLEOTIDE SEQUENCE [LARGE SCALE GENOMIC DNA]</scope>
    <source>
        <strain evidence="1 2">KACC14197</strain>
    </source>
</reference>
<sequence>MDFNKLARYCELKEQHKRLEDELESVRKDIVSMYPDSAELRINEYTLKIIYQEKRQFNDHLLFEALPDPELWKNVSKVDPAKISALLKADIITSDMLEGTYSTIRSPYVYVTKL</sequence>
<accession>A0ABU9DQA7</accession>
<comment type="caution">
    <text evidence="1">The sequence shown here is derived from an EMBL/GenBank/DDBJ whole genome shotgun (WGS) entry which is preliminary data.</text>
</comment>
<evidence type="ECO:0000313" key="2">
    <source>
        <dbReference type="Proteomes" id="UP001469365"/>
    </source>
</evidence>
<gene>
    <name evidence="1" type="ORF">WMW72_21015</name>
</gene>
<evidence type="ECO:0000313" key="1">
    <source>
        <dbReference type="EMBL" id="MEK8130392.1"/>
    </source>
</evidence>
<dbReference type="RefSeq" id="WP_341417526.1">
    <property type="nucleotide sequence ID" value="NZ_JBBPCC010000014.1"/>
</dbReference>
<dbReference type="EMBL" id="JBBPCC010000014">
    <property type="protein sequence ID" value="MEK8130392.1"/>
    <property type="molecule type" value="Genomic_DNA"/>
</dbReference>
<keyword evidence="2" id="KW-1185">Reference proteome</keyword>
<protein>
    <submittedName>
        <fullName evidence="1">Uncharacterized protein</fullName>
    </submittedName>
</protein>
<name>A0ABU9DQA7_9BACL</name>
<proteinExistence type="predicted"/>